<dbReference type="Proteomes" id="UP000197361">
    <property type="component" value="Unassembled WGS sequence"/>
</dbReference>
<protein>
    <recommendedName>
        <fullName evidence="3">DUF4258 domain-containing protein</fullName>
    </recommendedName>
</protein>
<reference evidence="1 2" key="1">
    <citation type="journal article" date="2010" name="Int. J. Syst. Evol. Microbiol.">
        <title>Sphingopyxis bauzanensis sp. nov., a psychrophilic bacterium isolated from soil.</title>
        <authorList>
            <person name="Zhang D.C."/>
            <person name="Liu H.C."/>
            <person name="Xin Y.H."/>
            <person name="Zhou Y.G."/>
            <person name="Schinner F."/>
            <person name="Margesin R."/>
        </authorList>
    </citation>
    <scope>NUCLEOTIDE SEQUENCE [LARGE SCALE GENOMIC DNA]</scope>
    <source>
        <strain evidence="1 2">DSM 22271</strain>
    </source>
</reference>
<evidence type="ECO:0008006" key="3">
    <source>
        <dbReference type="Google" id="ProtNLM"/>
    </source>
</evidence>
<comment type="caution">
    <text evidence="1">The sequence shown here is derived from an EMBL/GenBank/DDBJ whole genome shotgun (WGS) entry which is preliminary data.</text>
</comment>
<evidence type="ECO:0000313" key="2">
    <source>
        <dbReference type="Proteomes" id="UP000197361"/>
    </source>
</evidence>
<gene>
    <name evidence="1" type="ORF">CDQ92_10620</name>
</gene>
<dbReference type="OrthoDB" id="7358796at2"/>
<dbReference type="Pfam" id="PF14076">
    <property type="entry name" value="DUF4258"/>
    <property type="match status" value="1"/>
</dbReference>
<evidence type="ECO:0000313" key="1">
    <source>
        <dbReference type="EMBL" id="OWQ97463.1"/>
    </source>
</evidence>
<proteinExistence type="predicted"/>
<dbReference type="InterPro" id="IPR025354">
    <property type="entry name" value="DUF4258"/>
</dbReference>
<name>A0A246JWV3_9SPHN</name>
<dbReference type="AlphaFoldDB" id="A0A246JWV3"/>
<dbReference type="EMBL" id="NISK01000002">
    <property type="protein sequence ID" value="OWQ97463.1"/>
    <property type="molecule type" value="Genomic_DNA"/>
</dbReference>
<sequence>MYTRHAQLRCQQRGISPEAVEAILAYGNARRHDGADVYYLDKRARCRAEAALGRPRYCRIEKALDSYLVLADDGSLITAAHRLRRLKF</sequence>
<organism evidence="1 2">
    <name type="scientific">Sphingopyxis bauzanensis</name>
    <dbReference type="NCBI Taxonomy" id="651663"/>
    <lineage>
        <taxon>Bacteria</taxon>
        <taxon>Pseudomonadati</taxon>
        <taxon>Pseudomonadota</taxon>
        <taxon>Alphaproteobacteria</taxon>
        <taxon>Sphingomonadales</taxon>
        <taxon>Sphingomonadaceae</taxon>
        <taxon>Sphingopyxis</taxon>
    </lineage>
</organism>
<keyword evidence="2" id="KW-1185">Reference proteome</keyword>
<dbReference type="RefSeq" id="WP_088441312.1">
    <property type="nucleotide sequence ID" value="NZ_BMMC01000001.1"/>
</dbReference>
<accession>A0A246JWV3</accession>